<keyword evidence="3" id="KW-1185">Reference proteome</keyword>
<accession>A0ABV6IIU5</accession>
<feature type="transmembrane region" description="Helical" evidence="1">
    <location>
        <begin position="53"/>
        <end position="73"/>
    </location>
</feature>
<evidence type="ECO:0000313" key="2">
    <source>
        <dbReference type="EMBL" id="MFC0351752.1"/>
    </source>
</evidence>
<feature type="transmembrane region" description="Helical" evidence="1">
    <location>
        <begin position="109"/>
        <end position="128"/>
    </location>
</feature>
<feature type="transmembrane region" description="Helical" evidence="1">
    <location>
        <begin position="134"/>
        <end position="156"/>
    </location>
</feature>
<keyword evidence="1" id="KW-0472">Membrane</keyword>
<dbReference type="Proteomes" id="UP001589844">
    <property type="component" value="Unassembled WGS sequence"/>
</dbReference>
<gene>
    <name evidence="2" type="ORF">ACFFJH_18185</name>
</gene>
<keyword evidence="1" id="KW-0812">Transmembrane</keyword>
<protein>
    <recommendedName>
        <fullName evidence="4">DUF2306 domain-containing protein</fullName>
    </recommendedName>
</protein>
<evidence type="ECO:0000313" key="3">
    <source>
        <dbReference type="Proteomes" id="UP001589844"/>
    </source>
</evidence>
<proteinExistence type="predicted"/>
<name>A0ABV6IIU5_9BURK</name>
<keyword evidence="1" id="KW-1133">Transmembrane helix</keyword>
<reference evidence="2 3" key="1">
    <citation type="submission" date="2024-09" db="EMBL/GenBank/DDBJ databases">
        <authorList>
            <person name="Sun Q."/>
            <person name="Mori K."/>
        </authorList>
    </citation>
    <scope>NUCLEOTIDE SEQUENCE [LARGE SCALE GENOMIC DNA]</scope>
    <source>
        <strain evidence="2 3">CCM 8677</strain>
    </source>
</reference>
<evidence type="ECO:0008006" key="4">
    <source>
        <dbReference type="Google" id="ProtNLM"/>
    </source>
</evidence>
<dbReference type="EMBL" id="JBHLXJ010000031">
    <property type="protein sequence ID" value="MFC0351752.1"/>
    <property type="molecule type" value="Genomic_DNA"/>
</dbReference>
<comment type="caution">
    <text evidence="2">The sequence shown here is derived from an EMBL/GenBank/DDBJ whole genome shotgun (WGS) entry which is preliminary data.</text>
</comment>
<evidence type="ECO:0000256" key="1">
    <source>
        <dbReference type="SAM" id="Phobius"/>
    </source>
</evidence>
<sequence>MTAKFILALAAFYHIMATVASMMAVFHFARIMRSEESKHPLWRHVFNWGETHLWISGAILIGVGIYLSSLAEYLNNPKLWTKVSLILLWGASSYSIKKTIQTASTARRNLMFGISIGSLLYGTFLGVAKPLAYGVLPFSWFVLGFVLTITLSTLWVSRRFPPVRRA</sequence>
<organism evidence="2 3">
    <name type="scientific">Undibacterium danionis</name>
    <dbReference type="NCBI Taxonomy" id="1812100"/>
    <lineage>
        <taxon>Bacteria</taxon>
        <taxon>Pseudomonadati</taxon>
        <taxon>Pseudomonadota</taxon>
        <taxon>Betaproteobacteria</taxon>
        <taxon>Burkholderiales</taxon>
        <taxon>Oxalobacteraceae</taxon>
        <taxon>Undibacterium</taxon>
    </lineage>
</organism>
<feature type="transmembrane region" description="Helical" evidence="1">
    <location>
        <begin position="6"/>
        <end position="32"/>
    </location>
</feature>
<dbReference type="RefSeq" id="WP_390214395.1">
    <property type="nucleotide sequence ID" value="NZ_JBHLXJ010000031.1"/>
</dbReference>